<reference evidence="8 9" key="1">
    <citation type="submission" date="2018-12" db="EMBL/GenBank/DDBJ databases">
        <authorList>
            <consortium name="Pathogen Informatics"/>
        </authorList>
    </citation>
    <scope>NUCLEOTIDE SEQUENCE [LARGE SCALE GENOMIC DNA]</scope>
    <source>
        <strain evidence="8 9">NCTC12967</strain>
    </source>
</reference>
<dbReference type="GO" id="GO:0000287">
    <property type="term" value="F:magnesium ion binding"/>
    <property type="evidence" value="ECO:0007669"/>
    <property type="project" value="UniProtKB-UniRule"/>
</dbReference>
<comment type="cofactor">
    <cofactor evidence="6">
        <name>Mg(2+)</name>
        <dbReference type="ChEBI" id="CHEBI:18420"/>
    </cofactor>
</comment>
<dbReference type="HAMAP" id="MF_00265">
    <property type="entry name" value="VapC_Nob1"/>
    <property type="match status" value="1"/>
</dbReference>
<evidence type="ECO:0000313" key="8">
    <source>
        <dbReference type="EMBL" id="VEH70929.1"/>
    </source>
</evidence>
<evidence type="ECO:0000256" key="1">
    <source>
        <dbReference type="ARBA" id="ARBA00022649"/>
    </source>
</evidence>
<keyword evidence="3 6" id="KW-0479">Metal-binding</keyword>
<accession>A0A448N0K5</accession>
<dbReference type="SUPFAM" id="SSF88723">
    <property type="entry name" value="PIN domain-like"/>
    <property type="match status" value="1"/>
</dbReference>
<dbReference type="EC" id="3.1.-.-" evidence="6"/>
<comment type="caution">
    <text evidence="6">Lacks conserved residue(s) required for the propagation of feature annotation.</text>
</comment>
<dbReference type="RefSeq" id="WP_061788423.1">
    <property type="nucleotide sequence ID" value="NZ_CAJZDL010000105.1"/>
</dbReference>
<organism evidence="8 9">
    <name type="scientific">Arachnia propionica</name>
    <dbReference type="NCBI Taxonomy" id="1750"/>
    <lineage>
        <taxon>Bacteria</taxon>
        <taxon>Bacillati</taxon>
        <taxon>Actinomycetota</taxon>
        <taxon>Actinomycetes</taxon>
        <taxon>Propionibacteriales</taxon>
        <taxon>Propionibacteriaceae</taxon>
        <taxon>Arachnia</taxon>
    </lineage>
</organism>
<dbReference type="GO" id="GO:0004540">
    <property type="term" value="F:RNA nuclease activity"/>
    <property type="evidence" value="ECO:0007669"/>
    <property type="project" value="InterPro"/>
</dbReference>
<gene>
    <name evidence="6" type="primary">vapC</name>
    <name evidence="8" type="ORF">NCTC12967_02235</name>
</gene>
<keyword evidence="6" id="KW-0800">Toxin</keyword>
<keyword evidence="9" id="KW-1185">Reference proteome</keyword>
<keyword evidence="2 6" id="KW-0540">Nuclease</keyword>
<protein>
    <recommendedName>
        <fullName evidence="6">Ribonuclease VapC</fullName>
        <shortName evidence="6">RNase VapC</shortName>
        <ecNumber evidence="6">3.1.-.-</ecNumber>
    </recommendedName>
    <alternativeName>
        <fullName evidence="6">Toxin VapC</fullName>
    </alternativeName>
</protein>
<keyword evidence="1 6" id="KW-1277">Toxin-antitoxin system</keyword>
<dbReference type="InterPro" id="IPR029060">
    <property type="entry name" value="PIN-like_dom_sf"/>
</dbReference>
<comment type="similarity">
    <text evidence="6">Belongs to the PINc/VapC protein family.</text>
</comment>
<dbReference type="Pfam" id="PF01850">
    <property type="entry name" value="PIN"/>
    <property type="match status" value="1"/>
</dbReference>
<dbReference type="Gene3D" id="3.40.50.1010">
    <property type="entry name" value="5'-nuclease"/>
    <property type="match status" value="1"/>
</dbReference>
<keyword evidence="4 6" id="KW-0378">Hydrolase</keyword>
<name>A0A448N0K5_9ACTN</name>
<evidence type="ECO:0000256" key="5">
    <source>
        <dbReference type="ARBA" id="ARBA00022842"/>
    </source>
</evidence>
<sequence>MIVAPSAIAAILLKEPESSGFRELLGRRGGQLSAPGYLELSIVLTARGVTDPVATLDAILLGLGVEVVPFTPSQARLAQEAHLRFGRGSGHPARLNFGDCISYALAKDTGEPLLFKGNDFVHTDLNPASGISP</sequence>
<feature type="binding site" evidence="6">
    <location>
        <position position="99"/>
    </location>
    <ligand>
        <name>Mg(2+)</name>
        <dbReference type="ChEBI" id="CHEBI:18420"/>
    </ligand>
</feature>
<evidence type="ECO:0000259" key="7">
    <source>
        <dbReference type="Pfam" id="PF01850"/>
    </source>
</evidence>
<dbReference type="EMBL" id="LR134406">
    <property type="protein sequence ID" value="VEH70929.1"/>
    <property type="molecule type" value="Genomic_DNA"/>
</dbReference>
<evidence type="ECO:0000256" key="3">
    <source>
        <dbReference type="ARBA" id="ARBA00022723"/>
    </source>
</evidence>
<dbReference type="Proteomes" id="UP000273044">
    <property type="component" value="Chromosome"/>
</dbReference>
<keyword evidence="5 6" id="KW-0460">Magnesium</keyword>
<feature type="domain" description="PIN" evidence="7">
    <location>
        <begin position="6"/>
        <end position="124"/>
    </location>
</feature>
<evidence type="ECO:0000256" key="4">
    <source>
        <dbReference type="ARBA" id="ARBA00022801"/>
    </source>
</evidence>
<dbReference type="GO" id="GO:0016787">
    <property type="term" value="F:hydrolase activity"/>
    <property type="evidence" value="ECO:0007669"/>
    <property type="project" value="UniProtKB-KW"/>
</dbReference>
<evidence type="ECO:0000256" key="2">
    <source>
        <dbReference type="ARBA" id="ARBA00022722"/>
    </source>
</evidence>
<comment type="function">
    <text evidence="6">Toxic component of a toxin-antitoxin (TA) system. An RNase.</text>
</comment>
<proteinExistence type="inferred from homology"/>
<dbReference type="InterPro" id="IPR022907">
    <property type="entry name" value="VapC_family"/>
</dbReference>
<evidence type="ECO:0000256" key="6">
    <source>
        <dbReference type="HAMAP-Rule" id="MF_00265"/>
    </source>
</evidence>
<dbReference type="InterPro" id="IPR002716">
    <property type="entry name" value="PIN_dom"/>
</dbReference>
<dbReference type="GO" id="GO:0090729">
    <property type="term" value="F:toxin activity"/>
    <property type="evidence" value="ECO:0007669"/>
    <property type="project" value="UniProtKB-KW"/>
</dbReference>
<dbReference type="CDD" id="cd09871">
    <property type="entry name" value="PIN_MtVapC28-VapC30-like"/>
    <property type="match status" value="1"/>
</dbReference>
<dbReference type="GeneID" id="64407679"/>
<evidence type="ECO:0000313" key="9">
    <source>
        <dbReference type="Proteomes" id="UP000273044"/>
    </source>
</evidence>
<dbReference type="AlphaFoldDB" id="A0A448N0K5"/>